<evidence type="ECO:0000313" key="9">
    <source>
        <dbReference type="EMBL" id="KXJ91909.1"/>
    </source>
</evidence>
<name>A0A136J489_9PEZI</name>
<feature type="transmembrane region" description="Helical" evidence="7">
    <location>
        <begin position="173"/>
        <end position="190"/>
    </location>
</feature>
<reference evidence="10" key="1">
    <citation type="submission" date="2016-02" db="EMBL/GenBank/DDBJ databases">
        <title>Draft genome sequence of Microdochium bolleyi, a fungal endophyte of beachgrass.</title>
        <authorList>
            <consortium name="DOE Joint Genome Institute"/>
            <person name="David A.S."/>
            <person name="May G."/>
            <person name="Haridas S."/>
            <person name="Lim J."/>
            <person name="Wang M."/>
            <person name="Labutti K."/>
            <person name="Lipzen A."/>
            <person name="Barry K."/>
            <person name="Grigoriev I.V."/>
        </authorList>
    </citation>
    <scope>NUCLEOTIDE SEQUENCE [LARGE SCALE GENOMIC DNA]</scope>
    <source>
        <strain evidence="10">J235TASD1</strain>
    </source>
</reference>
<feature type="region of interest" description="Disordered" evidence="6">
    <location>
        <begin position="71"/>
        <end position="148"/>
    </location>
</feature>
<feature type="transmembrane region" description="Helical" evidence="7">
    <location>
        <begin position="487"/>
        <end position="508"/>
    </location>
</feature>
<sequence>MTKRIPVAHRFESELPHRQLSDMHGDDTQQSFDWVPEWLPRFQLAPAADSPGNVENEHFPPGHVISTTRFEQHELQSSTIPSQQTQSLSPSSAGPARGSVSSHESVSNDFLLPGPERGAHASSASGATSTHTPNTSIGPEYESSGTAVRSGNVKTVVVLPNPERTVKRELRSSHLFMITINATLGVGLYWKSGLVLHLGGPLIVLISFLVVGLLAWAVMQCITEMLCIWPVPGALSVYVSEFVDVELGIAVGITYWQTLLTTHNREDWANPLNSYDKQAAPNWFVALLLSISTVAWSYVGVEIVAASALEVRPPKHVGRSSTALSRRSEASLLIGKTVRWSSIWIPVLVCFAYTLSGVWSVDKACEEQEPKSRTSSAFVTIAERSGIPYLGTVFNIFLLFTALTCAMTNLYVASRSMFGLASRLDRGPGQPLVLRILAWFGKTNRHKVPMRAMIFSSLAFIWVPLLYLKENGASSPIAVFVEVLGNMGTVGVFIVWACECLAFLRFYYCMKRHQHALELAKVSQVRRWDYKNDDYPYRSHGQPFTAYMGLAGCLFLLLVCNIAYFWAFHLEPFLSSYLIVFVFLLIWATLKLFRGARWALVDLSDAKRVVQKMKNLHDLRQGAM</sequence>
<keyword evidence="2" id="KW-0813">Transport</keyword>
<evidence type="ECO:0000256" key="5">
    <source>
        <dbReference type="ARBA" id="ARBA00023136"/>
    </source>
</evidence>
<keyword evidence="10" id="KW-1185">Reference proteome</keyword>
<dbReference type="Pfam" id="PF00324">
    <property type="entry name" value="AA_permease"/>
    <property type="match status" value="2"/>
</dbReference>
<dbReference type="AlphaFoldDB" id="A0A136J489"/>
<organism evidence="9 10">
    <name type="scientific">Microdochium bolleyi</name>
    <dbReference type="NCBI Taxonomy" id="196109"/>
    <lineage>
        <taxon>Eukaryota</taxon>
        <taxon>Fungi</taxon>
        <taxon>Dikarya</taxon>
        <taxon>Ascomycota</taxon>
        <taxon>Pezizomycotina</taxon>
        <taxon>Sordariomycetes</taxon>
        <taxon>Xylariomycetidae</taxon>
        <taxon>Xylariales</taxon>
        <taxon>Microdochiaceae</taxon>
        <taxon>Microdochium</taxon>
    </lineage>
</organism>
<evidence type="ECO:0000256" key="1">
    <source>
        <dbReference type="ARBA" id="ARBA00004141"/>
    </source>
</evidence>
<dbReference type="PANTHER" id="PTHR43495:SF5">
    <property type="entry name" value="GAMMA-AMINOBUTYRIC ACID PERMEASE"/>
    <property type="match status" value="1"/>
</dbReference>
<protein>
    <submittedName>
        <fullName evidence="9">Amino acid permease-domain-containing protein</fullName>
    </submittedName>
</protein>
<dbReference type="GO" id="GO:0016020">
    <property type="term" value="C:membrane"/>
    <property type="evidence" value="ECO:0007669"/>
    <property type="project" value="UniProtKB-SubCell"/>
</dbReference>
<evidence type="ECO:0000256" key="2">
    <source>
        <dbReference type="ARBA" id="ARBA00022448"/>
    </source>
</evidence>
<feature type="transmembrane region" description="Helical" evidence="7">
    <location>
        <begin position="544"/>
        <end position="567"/>
    </location>
</feature>
<proteinExistence type="predicted"/>
<dbReference type="InParanoid" id="A0A136J489"/>
<feature type="compositionally biased region" description="Low complexity" evidence="6">
    <location>
        <begin position="75"/>
        <end position="92"/>
    </location>
</feature>
<evidence type="ECO:0000256" key="6">
    <source>
        <dbReference type="SAM" id="MobiDB-lite"/>
    </source>
</evidence>
<keyword evidence="3 7" id="KW-0812">Transmembrane</keyword>
<dbReference type="OrthoDB" id="3900342at2759"/>
<dbReference type="PANTHER" id="PTHR43495">
    <property type="entry name" value="GABA PERMEASE"/>
    <property type="match status" value="1"/>
</dbReference>
<feature type="domain" description="Amino acid permease/ SLC12A" evidence="8">
    <location>
        <begin position="279"/>
        <end position="593"/>
    </location>
</feature>
<dbReference type="EMBL" id="KQ964249">
    <property type="protein sequence ID" value="KXJ91909.1"/>
    <property type="molecule type" value="Genomic_DNA"/>
</dbReference>
<feature type="transmembrane region" description="Helical" evidence="7">
    <location>
        <begin position="202"/>
        <end position="223"/>
    </location>
</feature>
<dbReference type="InterPro" id="IPR004841">
    <property type="entry name" value="AA-permease/SLC12A_dom"/>
</dbReference>
<feature type="transmembrane region" description="Helical" evidence="7">
    <location>
        <begin position="283"/>
        <end position="309"/>
    </location>
</feature>
<feature type="compositionally biased region" description="Low complexity" evidence="6">
    <location>
        <begin position="120"/>
        <end position="132"/>
    </location>
</feature>
<dbReference type="GO" id="GO:0055085">
    <property type="term" value="P:transmembrane transport"/>
    <property type="evidence" value="ECO:0007669"/>
    <property type="project" value="InterPro"/>
</dbReference>
<feature type="compositionally biased region" description="Polar residues" evidence="6">
    <location>
        <begin position="99"/>
        <end position="108"/>
    </location>
</feature>
<evidence type="ECO:0000256" key="3">
    <source>
        <dbReference type="ARBA" id="ARBA00022692"/>
    </source>
</evidence>
<evidence type="ECO:0000259" key="8">
    <source>
        <dbReference type="Pfam" id="PF00324"/>
    </source>
</evidence>
<evidence type="ECO:0000256" key="4">
    <source>
        <dbReference type="ARBA" id="ARBA00022989"/>
    </source>
</evidence>
<keyword evidence="4 7" id="KW-1133">Transmembrane helix</keyword>
<dbReference type="STRING" id="196109.A0A136J489"/>
<feature type="transmembrane region" description="Helical" evidence="7">
    <location>
        <begin position="393"/>
        <end position="413"/>
    </location>
</feature>
<gene>
    <name evidence="9" type="ORF">Micbo1qcDRAFT_194899</name>
</gene>
<accession>A0A136J489</accession>
<comment type="subcellular location">
    <subcellularLocation>
        <location evidence="1">Membrane</location>
        <topology evidence="1">Multi-pass membrane protein</topology>
    </subcellularLocation>
</comment>
<feature type="transmembrane region" description="Helical" evidence="7">
    <location>
        <begin position="573"/>
        <end position="590"/>
    </location>
</feature>
<keyword evidence="5 7" id="KW-0472">Membrane</keyword>
<dbReference type="Gene3D" id="1.20.1740.10">
    <property type="entry name" value="Amino acid/polyamine transporter I"/>
    <property type="match status" value="2"/>
</dbReference>
<feature type="transmembrane region" description="Helical" evidence="7">
    <location>
        <begin position="448"/>
        <end position="467"/>
    </location>
</feature>
<dbReference type="Proteomes" id="UP000070501">
    <property type="component" value="Unassembled WGS sequence"/>
</dbReference>
<evidence type="ECO:0000256" key="7">
    <source>
        <dbReference type="SAM" id="Phobius"/>
    </source>
</evidence>
<evidence type="ECO:0000313" key="10">
    <source>
        <dbReference type="Proteomes" id="UP000070501"/>
    </source>
</evidence>
<feature type="domain" description="Amino acid permease/ SLC12A" evidence="8">
    <location>
        <begin position="174"/>
        <end position="261"/>
    </location>
</feature>
<feature type="compositionally biased region" description="Polar residues" evidence="6">
    <location>
        <begin position="133"/>
        <end position="148"/>
    </location>
</feature>